<protein>
    <submittedName>
        <fullName evidence="2">Transcriptional regulatory protein ros</fullName>
    </submittedName>
</protein>
<dbReference type="InterPro" id="IPR008807">
    <property type="entry name" value="ROS_MUCR"/>
</dbReference>
<evidence type="ECO:0000256" key="1">
    <source>
        <dbReference type="ARBA" id="ARBA00007031"/>
    </source>
</evidence>
<dbReference type="InterPro" id="IPR041920">
    <property type="entry name" value="ROS/MUCR_sf"/>
</dbReference>
<reference evidence="2" key="1">
    <citation type="journal article" date="2021" name="Front. Microbiol.">
        <title>Comprehensive Comparative Genomics and Phenotyping of Methylobacterium Species.</title>
        <authorList>
            <person name="Alessa O."/>
            <person name="Ogura Y."/>
            <person name="Fujitani Y."/>
            <person name="Takami H."/>
            <person name="Hayashi T."/>
            <person name="Sahin N."/>
            <person name="Tani A."/>
        </authorList>
    </citation>
    <scope>NUCLEOTIDE SEQUENCE</scope>
    <source>
        <strain evidence="2">DSM 17168</strain>
    </source>
</reference>
<name>A0ABQ4SK41_9HYPH</name>
<evidence type="ECO:0000313" key="3">
    <source>
        <dbReference type="Proteomes" id="UP001055153"/>
    </source>
</evidence>
<comment type="caution">
    <text evidence="2">The sequence shown here is derived from an EMBL/GenBank/DDBJ whole genome shotgun (WGS) entry which is preliminary data.</text>
</comment>
<proteinExistence type="inferred from homology"/>
<dbReference type="EMBL" id="BPQQ01000060">
    <property type="protein sequence ID" value="GJE02788.1"/>
    <property type="molecule type" value="Genomic_DNA"/>
</dbReference>
<gene>
    <name evidence="2" type="primary">ros_14</name>
    <name evidence="2" type="ORF">GMJLKIPL_4737</name>
</gene>
<reference evidence="2" key="2">
    <citation type="submission" date="2021-08" db="EMBL/GenBank/DDBJ databases">
        <authorList>
            <person name="Tani A."/>
            <person name="Ola A."/>
            <person name="Ogura Y."/>
            <person name="Katsura K."/>
            <person name="Hayashi T."/>
        </authorList>
    </citation>
    <scope>NUCLEOTIDE SEQUENCE</scope>
    <source>
        <strain evidence="2">DSM 17168</strain>
    </source>
</reference>
<dbReference type="Pfam" id="PF05443">
    <property type="entry name" value="ROS_MUCR"/>
    <property type="match status" value="1"/>
</dbReference>
<dbReference type="RefSeq" id="WP_238239974.1">
    <property type="nucleotide sequence ID" value="NZ_BPQQ01000060.1"/>
</dbReference>
<sequence length="140" mass="15001">MSDPASFNTAELTAGIVSAYVSKNPVPAAQLPNLIDSVHAALGKVVSPPARAADAPSKATADQIKKSMSRDYLISFIDGRRYRTLKRHLAKHGLTPEQYRMKFGLPATYPMVAEGLSAARSDIARTLGLGHNRAERAAAE</sequence>
<accession>A0ABQ4SK41</accession>
<comment type="similarity">
    <text evidence="1">Belongs to the ros/MucR family.</text>
</comment>
<dbReference type="Gene3D" id="1.10.10.1550">
    <property type="entry name" value="ROS/MUCR transcriptional regulator protein"/>
    <property type="match status" value="1"/>
</dbReference>
<evidence type="ECO:0000313" key="2">
    <source>
        <dbReference type="EMBL" id="GJE02788.1"/>
    </source>
</evidence>
<keyword evidence="3" id="KW-1185">Reference proteome</keyword>
<organism evidence="2 3">
    <name type="scientific">Methylobacterium isbiliense</name>
    <dbReference type="NCBI Taxonomy" id="315478"/>
    <lineage>
        <taxon>Bacteria</taxon>
        <taxon>Pseudomonadati</taxon>
        <taxon>Pseudomonadota</taxon>
        <taxon>Alphaproteobacteria</taxon>
        <taxon>Hyphomicrobiales</taxon>
        <taxon>Methylobacteriaceae</taxon>
        <taxon>Methylobacterium</taxon>
    </lineage>
</organism>
<dbReference type="Proteomes" id="UP001055153">
    <property type="component" value="Unassembled WGS sequence"/>
</dbReference>